<protein>
    <submittedName>
        <fullName evidence="1">Uncharacterized protein</fullName>
    </submittedName>
</protein>
<gene>
    <name evidence="1" type="ORF">SAMN03080602_00910</name>
</gene>
<dbReference type="AlphaFoldDB" id="A0A1X7IJD9"/>
<organism evidence="1 2">
    <name type="scientific">Arenibacter troitsensis</name>
    <dbReference type="NCBI Taxonomy" id="188872"/>
    <lineage>
        <taxon>Bacteria</taxon>
        <taxon>Pseudomonadati</taxon>
        <taxon>Bacteroidota</taxon>
        <taxon>Flavobacteriia</taxon>
        <taxon>Flavobacteriales</taxon>
        <taxon>Flavobacteriaceae</taxon>
        <taxon>Arenibacter</taxon>
    </lineage>
</organism>
<accession>A0A1X7IJD9</accession>
<reference evidence="2" key="1">
    <citation type="submission" date="2017-04" db="EMBL/GenBank/DDBJ databases">
        <authorList>
            <person name="Varghese N."/>
            <person name="Submissions S."/>
        </authorList>
    </citation>
    <scope>NUCLEOTIDE SEQUENCE [LARGE SCALE GENOMIC DNA]</scope>
    <source>
        <strain evidence="2">DSM 19835</strain>
    </source>
</reference>
<evidence type="ECO:0000313" key="2">
    <source>
        <dbReference type="Proteomes" id="UP000193420"/>
    </source>
</evidence>
<sequence length="43" mass="5109">MDEYGIPSEEKCQAEERLKYHKYIEAQVCDDSIINEYITKPNN</sequence>
<keyword evidence="2" id="KW-1185">Reference proteome</keyword>
<dbReference type="EMBL" id="FXAO01000001">
    <property type="protein sequence ID" value="SMG14912.1"/>
    <property type="molecule type" value="Genomic_DNA"/>
</dbReference>
<name>A0A1X7IJD9_9FLAO</name>
<dbReference type="Proteomes" id="UP000193420">
    <property type="component" value="Unassembled WGS sequence"/>
</dbReference>
<proteinExistence type="predicted"/>
<evidence type="ECO:0000313" key="1">
    <source>
        <dbReference type="EMBL" id="SMG14912.1"/>
    </source>
</evidence>